<evidence type="ECO:0000259" key="1">
    <source>
        <dbReference type="SMART" id="SM00471"/>
    </source>
</evidence>
<accession>A0A5D3WKW7</accession>
<dbReference type="SMART" id="SM00471">
    <property type="entry name" value="HDc"/>
    <property type="match status" value="1"/>
</dbReference>
<dbReference type="EMBL" id="VNIB01000002">
    <property type="protein sequence ID" value="TYO99667.1"/>
    <property type="molecule type" value="Genomic_DNA"/>
</dbReference>
<dbReference type="InterPro" id="IPR003607">
    <property type="entry name" value="HD/PDEase_dom"/>
</dbReference>
<dbReference type="GO" id="GO:0016787">
    <property type="term" value="F:hydrolase activity"/>
    <property type="evidence" value="ECO:0007669"/>
    <property type="project" value="UniProtKB-KW"/>
</dbReference>
<keyword evidence="2" id="KW-0378">Hydrolase</keyword>
<proteinExistence type="predicted"/>
<name>A0A5D3WKW7_9BACT</name>
<dbReference type="InterPro" id="IPR006674">
    <property type="entry name" value="HD_domain"/>
</dbReference>
<dbReference type="Pfam" id="PF01966">
    <property type="entry name" value="HD"/>
    <property type="match status" value="1"/>
</dbReference>
<reference evidence="2 3" key="1">
    <citation type="submission" date="2019-07" db="EMBL/GenBank/DDBJ databases">
        <title>Genomic Encyclopedia of Type Strains, Phase IV (KMG-IV): sequencing the most valuable type-strain genomes for metagenomic binning, comparative biology and taxonomic classification.</title>
        <authorList>
            <person name="Goeker M."/>
        </authorList>
    </citation>
    <scope>NUCLEOTIDE SEQUENCE [LARGE SCALE GENOMIC DNA]</scope>
    <source>
        <strain evidence="2 3">SS015</strain>
    </source>
</reference>
<dbReference type="CDD" id="cd00077">
    <property type="entry name" value="HDc"/>
    <property type="match status" value="1"/>
</dbReference>
<dbReference type="RefSeq" id="WP_148894971.1">
    <property type="nucleotide sequence ID" value="NZ_VNIB01000002.1"/>
</dbReference>
<feature type="domain" description="HD/PDEase" evidence="1">
    <location>
        <begin position="18"/>
        <end position="137"/>
    </location>
</feature>
<keyword evidence="3" id="KW-1185">Reference proteome</keyword>
<dbReference type="OrthoDB" id="155250at2"/>
<dbReference type="Proteomes" id="UP000324159">
    <property type="component" value="Unassembled WGS sequence"/>
</dbReference>
<comment type="caution">
    <text evidence="2">The sequence shown here is derived from an EMBL/GenBank/DDBJ whole genome shotgun (WGS) entry which is preliminary data.</text>
</comment>
<dbReference type="Gene3D" id="1.10.3210.10">
    <property type="entry name" value="Hypothetical protein af1432"/>
    <property type="match status" value="1"/>
</dbReference>
<gene>
    <name evidence="2" type="ORF">EDC39_102192</name>
</gene>
<evidence type="ECO:0000313" key="2">
    <source>
        <dbReference type="EMBL" id="TYO99667.1"/>
    </source>
</evidence>
<dbReference type="AlphaFoldDB" id="A0A5D3WKW7"/>
<evidence type="ECO:0000313" key="3">
    <source>
        <dbReference type="Proteomes" id="UP000324159"/>
    </source>
</evidence>
<organism evidence="2 3">
    <name type="scientific">Geothermobacter ehrlichii</name>
    <dbReference type="NCBI Taxonomy" id="213224"/>
    <lineage>
        <taxon>Bacteria</taxon>
        <taxon>Pseudomonadati</taxon>
        <taxon>Thermodesulfobacteriota</taxon>
        <taxon>Desulfuromonadia</taxon>
        <taxon>Desulfuromonadales</taxon>
        <taxon>Geothermobacteraceae</taxon>
        <taxon>Geothermobacter</taxon>
    </lineage>
</organism>
<sequence>MAEFVGLVRQAMEQTFGDDRRRIDHALAVAGWAETLLRYIDADPVITLSAAYLHDIGIHAAERKHGSSAGRYQEIEGPPIAREILVRLGADPHLVETVCELVGNHHTPEGVDSPEFRILWDADALVNLEEVAPHKNEQEMARVVQRSFVTEAGYRLGMEKYLSPGSLAPHLKDG</sequence>
<dbReference type="SUPFAM" id="SSF109604">
    <property type="entry name" value="HD-domain/PDEase-like"/>
    <property type="match status" value="1"/>
</dbReference>
<protein>
    <submittedName>
        <fullName evidence="2">Metal dependent phosphohydrolase</fullName>
    </submittedName>
</protein>